<name>A0A2G9GIW6_9LAMI</name>
<reference evidence="3" key="1">
    <citation type="journal article" date="2018" name="Gigascience">
        <title>Genome assembly of the Pink Ipe (Handroanthus impetiginosus, Bignoniaceae), a highly valued, ecologically keystone Neotropical timber forest tree.</title>
        <authorList>
            <person name="Silva-Junior O.B."/>
            <person name="Grattapaglia D."/>
            <person name="Novaes E."/>
            <person name="Collevatti R.G."/>
        </authorList>
    </citation>
    <scope>NUCLEOTIDE SEQUENCE [LARGE SCALE GENOMIC DNA]</scope>
    <source>
        <strain evidence="3">cv. UFG-1</strain>
    </source>
</reference>
<feature type="region of interest" description="Disordered" evidence="1">
    <location>
        <begin position="83"/>
        <end position="116"/>
    </location>
</feature>
<keyword evidence="3" id="KW-1185">Reference proteome</keyword>
<comment type="caution">
    <text evidence="2">The sequence shown here is derived from an EMBL/GenBank/DDBJ whole genome shotgun (WGS) entry which is preliminary data.</text>
</comment>
<feature type="region of interest" description="Disordered" evidence="1">
    <location>
        <begin position="1"/>
        <end position="37"/>
    </location>
</feature>
<evidence type="ECO:0000256" key="1">
    <source>
        <dbReference type="SAM" id="MobiDB-lite"/>
    </source>
</evidence>
<dbReference type="PANTHER" id="PTHR35735">
    <property type="entry name" value="PROTEIN NIM1-INTERACTING 2"/>
    <property type="match status" value="1"/>
</dbReference>
<feature type="compositionally biased region" description="Basic and acidic residues" evidence="1">
    <location>
        <begin position="83"/>
        <end position="95"/>
    </location>
</feature>
<dbReference type="PANTHER" id="PTHR35735:SF8">
    <property type="entry name" value="PROTEIN NIM1-INTERACTING 2"/>
    <property type="match status" value="1"/>
</dbReference>
<accession>A0A2G9GIW6</accession>
<dbReference type="EMBL" id="NKXS01004841">
    <property type="protein sequence ID" value="PIN05237.1"/>
    <property type="molecule type" value="Genomic_DNA"/>
</dbReference>
<protein>
    <submittedName>
        <fullName evidence="2">Uncharacterized protein</fullName>
    </submittedName>
</protein>
<feature type="compositionally biased region" description="Acidic residues" evidence="1">
    <location>
        <begin position="106"/>
        <end position="116"/>
    </location>
</feature>
<evidence type="ECO:0000313" key="3">
    <source>
        <dbReference type="Proteomes" id="UP000231279"/>
    </source>
</evidence>
<dbReference type="OrthoDB" id="1098796at2759"/>
<dbReference type="GO" id="GO:0010112">
    <property type="term" value="P:regulation of systemic acquired resistance"/>
    <property type="evidence" value="ECO:0007669"/>
    <property type="project" value="InterPro"/>
</dbReference>
<organism evidence="2 3">
    <name type="scientific">Handroanthus impetiginosus</name>
    <dbReference type="NCBI Taxonomy" id="429701"/>
    <lineage>
        <taxon>Eukaryota</taxon>
        <taxon>Viridiplantae</taxon>
        <taxon>Streptophyta</taxon>
        <taxon>Embryophyta</taxon>
        <taxon>Tracheophyta</taxon>
        <taxon>Spermatophyta</taxon>
        <taxon>Magnoliopsida</taxon>
        <taxon>eudicotyledons</taxon>
        <taxon>Gunneridae</taxon>
        <taxon>Pentapetalae</taxon>
        <taxon>asterids</taxon>
        <taxon>lamiids</taxon>
        <taxon>Lamiales</taxon>
        <taxon>Bignoniaceae</taxon>
        <taxon>Crescentiina</taxon>
        <taxon>Tabebuia alliance</taxon>
        <taxon>Handroanthus</taxon>
    </lineage>
</organism>
<dbReference type="InterPro" id="IPR034577">
    <property type="entry name" value="NIMIN-2"/>
</dbReference>
<gene>
    <name evidence="2" type="ORF">CDL12_22223</name>
</gene>
<sequence length="116" mass="12987">MEMDKRKRTCDGEEADTKRGKPPEDGGNDAAEGVVPPDQEVEEFFAILRRIQVAVKYFQKRKGGRELTATPWSPSFVREDFEGVKEAPEYPERNQKAGLDLNSDPASDEAEVTNSV</sequence>
<dbReference type="Proteomes" id="UP000231279">
    <property type="component" value="Unassembled WGS sequence"/>
</dbReference>
<proteinExistence type="predicted"/>
<dbReference type="AlphaFoldDB" id="A0A2G9GIW6"/>
<evidence type="ECO:0000313" key="2">
    <source>
        <dbReference type="EMBL" id="PIN05237.1"/>
    </source>
</evidence>
<feature type="compositionally biased region" description="Basic and acidic residues" evidence="1">
    <location>
        <begin position="9"/>
        <end position="24"/>
    </location>
</feature>